<feature type="compositionally biased region" description="Low complexity" evidence="1">
    <location>
        <begin position="433"/>
        <end position="466"/>
    </location>
</feature>
<dbReference type="OMA" id="HIHPTKH"/>
<name>A7TTE8_VANPO</name>
<keyword evidence="4" id="KW-1185">Reference proteome</keyword>
<dbReference type="Gene3D" id="3.40.50.150">
    <property type="entry name" value="Vaccinia Virus protein VP39"/>
    <property type="match status" value="1"/>
</dbReference>
<dbReference type="InParanoid" id="A7TTE8"/>
<dbReference type="Proteomes" id="UP000000267">
    <property type="component" value="Unassembled WGS sequence"/>
</dbReference>
<dbReference type="RefSeq" id="XP_001642320.1">
    <property type="nucleotide sequence ID" value="XM_001642270.1"/>
</dbReference>
<dbReference type="eggNOG" id="ENOG502QRP4">
    <property type="taxonomic scope" value="Eukaryota"/>
</dbReference>
<protein>
    <recommendedName>
        <fullName evidence="2">Methyltransferase type 11 domain-containing protein</fullName>
    </recommendedName>
</protein>
<dbReference type="InterPro" id="IPR013216">
    <property type="entry name" value="Methyltransf_11"/>
</dbReference>
<organism evidence="4">
    <name type="scientific">Vanderwaltozyma polyspora (strain ATCC 22028 / DSM 70294 / BCRC 21397 / CBS 2163 / NBRC 10782 / NRRL Y-8283 / UCD 57-17)</name>
    <name type="common">Kluyveromyces polysporus</name>
    <dbReference type="NCBI Taxonomy" id="436907"/>
    <lineage>
        <taxon>Eukaryota</taxon>
        <taxon>Fungi</taxon>
        <taxon>Dikarya</taxon>
        <taxon>Ascomycota</taxon>
        <taxon>Saccharomycotina</taxon>
        <taxon>Saccharomycetes</taxon>
        <taxon>Saccharomycetales</taxon>
        <taxon>Saccharomycetaceae</taxon>
        <taxon>Vanderwaltozyma</taxon>
    </lineage>
</organism>
<dbReference type="STRING" id="436907.A7TTE8"/>
<dbReference type="OrthoDB" id="10256176at2759"/>
<dbReference type="FunCoup" id="A7TTE8">
    <property type="interactions" value="252"/>
</dbReference>
<dbReference type="GO" id="GO:0008757">
    <property type="term" value="F:S-adenosylmethionine-dependent methyltransferase activity"/>
    <property type="evidence" value="ECO:0007669"/>
    <property type="project" value="InterPro"/>
</dbReference>
<dbReference type="HOGENOM" id="CLU_011913_0_0_1"/>
<reference evidence="3 4" key="1">
    <citation type="journal article" date="2007" name="Proc. Natl. Acad. Sci. U.S.A.">
        <title>Independent sorting-out of thousands of duplicated gene pairs in two yeast species descended from a whole-genome duplication.</title>
        <authorList>
            <person name="Scannell D.R."/>
            <person name="Frank A.C."/>
            <person name="Conant G.C."/>
            <person name="Byrne K.P."/>
            <person name="Woolfit M."/>
            <person name="Wolfe K.H."/>
        </authorList>
    </citation>
    <scope>NUCLEOTIDE SEQUENCE [LARGE SCALE GENOMIC DNA]</scope>
    <source>
        <strain evidence="4">ATCC 22028 / DSM 70294 / BCRC 21397 / CBS 2163 / NBRC 10782 / NRRL Y-8283 / UCD 57-17</strain>
    </source>
</reference>
<evidence type="ECO:0000259" key="2">
    <source>
        <dbReference type="Pfam" id="PF08241"/>
    </source>
</evidence>
<dbReference type="EMBL" id="DS480564">
    <property type="protein sequence ID" value="EDO14462.1"/>
    <property type="molecule type" value="Genomic_DNA"/>
</dbReference>
<dbReference type="PhylomeDB" id="A7TTE8"/>
<dbReference type="Pfam" id="PF08241">
    <property type="entry name" value="Methyltransf_11"/>
    <property type="match status" value="1"/>
</dbReference>
<proteinExistence type="predicted"/>
<sequence>MMSEISTGDTLASISEKIDEDASHSHIHPHVLSLSHQKPVASIVGKITNLFEVGPSTNGFGSISTSSSSISNSNSNSNISSISISNSNSNSSSKNNITCEKKKKNTGSLHGSTGKVATDKAKKTPTYNWNSLPKFGGPIVPQQHSISSIKLPVSGAIKRVYYDPHYNKNFNMMNIFLSFNIDTEKCDSLVHARKRLQSFVHFLTQYLKTRQYIFQCYPFNMRTTPVGKIASVQTNKYESFVAGHDYSDAEFLLELWQYKAQIAMLQANSLFFSHDVVEYLFQKKLVVSNKKNDGSTDDEVAYTLPTSDNIEVVILRNLMSQPISWQLAYDEQTLNICDYSLDFSPWTAKDSEVLQFLSNLDKPISDTVRVVTDYSQLKNYSLQEIKDSSLDCMGRKLNNDNHEEVKFGDTLLGDKNYEDMIKENSTTAASTDSETNSTQSSHSHSNSSHSHNSSYTHTNSHAHSNSHNNILKHHRHILPFSENKKTSTDKPKRKNLNYEIQNKWLEDYFTKVLKNYRKIDLPTQYIIPNEIKTTVLEIAEKNRASLKNSLSFAKKYTKLILPFPDNSIPVVYCPHFWSELSVDKWHFLLNEIIRCTEPGGYVFGNVSDLKLTNINSDSSSKNYSTTFASTIERDRFLENLSLEAINNKLTVYPTRHLEKSFEDAGFVNIKCTVLYNKTGDFTSPVGCISELLTMLEFDYMIRSFFNIPPQSQSSCNNAAVFEKYVKDHMYNVEPGIGGLRSLFIVAQKPLN</sequence>
<dbReference type="InterPro" id="IPR029063">
    <property type="entry name" value="SAM-dependent_MTases_sf"/>
</dbReference>
<gene>
    <name evidence="3" type="ORF">Kpol_223p5</name>
</gene>
<accession>A7TTE8</accession>
<feature type="domain" description="Methyltransferase type 11" evidence="2">
    <location>
        <begin position="529"/>
        <end position="603"/>
    </location>
</feature>
<dbReference type="AlphaFoldDB" id="A7TTE8"/>
<evidence type="ECO:0000256" key="1">
    <source>
        <dbReference type="SAM" id="MobiDB-lite"/>
    </source>
</evidence>
<dbReference type="SUPFAM" id="SSF53335">
    <property type="entry name" value="S-adenosyl-L-methionine-dependent methyltransferases"/>
    <property type="match status" value="1"/>
</dbReference>
<feature type="region of interest" description="Disordered" evidence="1">
    <location>
        <begin position="426"/>
        <end position="466"/>
    </location>
</feature>
<dbReference type="KEGG" id="vpo:Kpol_223p5"/>
<evidence type="ECO:0000313" key="4">
    <source>
        <dbReference type="Proteomes" id="UP000000267"/>
    </source>
</evidence>
<feature type="compositionally biased region" description="Low complexity" evidence="1">
    <location>
        <begin position="62"/>
        <end position="97"/>
    </location>
</feature>
<evidence type="ECO:0000313" key="3">
    <source>
        <dbReference type="EMBL" id="EDO14462.1"/>
    </source>
</evidence>
<feature type="region of interest" description="Disordered" evidence="1">
    <location>
        <begin position="62"/>
        <end position="117"/>
    </location>
</feature>
<dbReference type="GeneID" id="5542455"/>